<evidence type="ECO:0000313" key="2">
    <source>
        <dbReference type="Proteomes" id="UP001597405"/>
    </source>
</evidence>
<comment type="caution">
    <text evidence="1">The sequence shown here is derived from an EMBL/GenBank/DDBJ whole genome shotgun (WGS) entry which is preliminary data.</text>
</comment>
<evidence type="ECO:0000313" key="1">
    <source>
        <dbReference type="EMBL" id="MFD1983526.1"/>
    </source>
</evidence>
<protein>
    <submittedName>
        <fullName evidence="1">Uncharacterized protein</fullName>
    </submittedName>
</protein>
<accession>A0ABW4U972</accession>
<proteinExistence type="predicted"/>
<gene>
    <name evidence="1" type="ORF">ACFSOZ_12685</name>
</gene>
<dbReference type="EMBL" id="JBHUGZ010000007">
    <property type="protein sequence ID" value="MFD1983526.1"/>
    <property type="molecule type" value="Genomic_DNA"/>
</dbReference>
<organism evidence="1 2">
    <name type="scientific">Mesorhizobium newzealandense</name>
    <dbReference type="NCBI Taxonomy" id="1300302"/>
    <lineage>
        <taxon>Bacteria</taxon>
        <taxon>Pseudomonadati</taxon>
        <taxon>Pseudomonadota</taxon>
        <taxon>Alphaproteobacteria</taxon>
        <taxon>Hyphomicrobiales</taxon>
        <taxon>Phyllobacteriaceae</taxon>
        <taxon>Mesorhizobium</taxon>
    </lineage>
</organism>
<sequence length="73" mass="8081">MTPFRAIHADAMTLESLEGYDDMMMECVAKVENFASLAVMVWSDVLKELDKRGRVRLVSGSYDEVGSADHPAS</sequence>
<dbReference type="Proteomes" id="UP001597405">
    <property type="component" value="Unassembled WGS sequence"/>
</dbReference>
<name>A0ABW4U972_9HYPH</name>
<dbReference type="RefSeq" id="WP_379097931.1">
    <property type="nucleotide sequence ID" value="NZ_JBHUGZ010000007.1"/>
</dbReference>
<reference evidence="2" key="1">
    <citation type="journal article" date="2019" name="Int. J. Syst. Evol. Microbiol.">
        <title>The Global Catalogue of Microorganisms (GCM) 10K type strain sequencing project: providing services to taxonomists for standard genome sequencing and annotation.</title>
        <authorList>
            <consortium name="The Broad Institute Genomics Platform"/>
            <consortium name="The Broad Institute Genome Sequencing Center for Infectious Disease"/>
            <person name="Wu L."/>
            <person name="Ma J."/>
        </authorList>
    </citation>
    <scope>NUCLEOTIDE SEQUENCE [LARGE SCALE GENOMIC DNA]</scope>
    <source>
        <strain evidence="2">CGMCC 1.16225</strain>
    </source>
</reference>
<keyword evidence="2" id="KW-1185">Reference proteome</keyword>